<accession>A0A1D7QFE1</accession>
<gene>
    <name evidence="1" type="ORF">BFS30_09510</name>
</gene>
<protein>
    <recommendedName>
        <fullName evidence="3">Threonine transporter</fullName>
    </recommendedName>
</protein>
<dbReference type="AlphaFoldDB" id="A0A1D7QFE1"/>
<dbReference type="OrthoDB" id="8662245at2"/>
<reference evidence="1 2" key="1">
    <citation type="submission" date="2016-08" db="EMBL/GenBank/DDBJ databases">
        <authorList>
            <person name="Seilhamer J.J."/>
        </authorList>
    </citation>
    <scope>NUCLEOTIDE SEQUENCE [LARGE SCALE GENOMIC DNA]</scope>
    <source>
        <strain evidence="1 2">DX4</strain>
    </source>
</reference>
<dbReference type="EMBL" id="CP017141">
    <property type="protein sequence ID" value="AOM77380.1"/>
    <property type="molecule type" value="Genomic_DNA"/>
</dbReference>
<keyword evidence="2" id="KW-1185">Reference proteome</keyword>
<dbReference type="InterPro" id="IPR046904">
    <property type="entry name" value="ABC-3C_MC2"/>
</dbReference>
<dbReference type="KEGG" id="psty:BFS30_09510"/>
<evidence type="ECO:0000313" key="2">
    <source>
        <dbReference type="Proteomes" id="UP000094313"/>
    </source>
</evidence>
<dbReference type="RefSeq" id="WP_069379070.1">
    <property type="nucleotide sequence ID" value="NZ_CP017141.1"/>
</dbReference>
<organism evidence="1 2">
    <name type="scientific">Pedobacter steynii</name>
    <dbReference type="NCBI Taxonomy" id="430522"/>
    <lineage>
        <taxon>Bacteria</taxon>
        <taxon>Pseudomonadati</taxon>
        <taxon>Bacteroidota</taxon>
        <taxon>Sphingobacteriia</taxon>
        <taxon>Sphingobacteriales</taxon>
        <taxon>Sphingobacteriaceae</taxon>
        <taxon>Pedobacter</taxon>
    </lineage>
</organism>
<name>A0A1D7QFE1_9SPHI</name>
<evidence type="ECO:0000313" key="1">
    <source>
        <dbReference type="EMBL" id="AOM77380.1"/>
    </source>
</evidence>
<sequence length="161" mass="18283">MSKIYSSDVEISLRLMAILQYYPDSSVSIERLVAYDYLTLHGNDVFPELESLHPKSPNSSNEFLIKRELFKRGLHLLISKELIGVNISKTGISYQGGPLTAKFCKKLNSAYSEKLYQAVRSVINTCAVYSDQELEDRIKSKLLTQDTIFKNESVFLNYSNG</sequence>
<evidence type="ECO:0008006" key="3">
    <source>
        <dbReference type="Google" id="ProtNLM"/>
    </source>
</evidence>
<dbReference type="Proteomes" id="UP000094313">
    <property type="component" value="Chromosome"/>
</dbReference>
<dbReference type="Pfam" id="PF20288">
    <property type="entry name" value="MC2"/>
    <property type="match status" value="1"/>
</dbReference>
<proteinExistence type="predicted"/>